<keyword evidence="4" id="KW-1133">Transmembrane helix</keyword>
<evidence type="ECO:0000313" key="6">
    <source>
        <dbReference type="EMBL" id="QDU10911.1"/>
    </source>
</evidence>
<accession>A0A517X0A0</accession>
<evidence type="ECO:0000256" key="4">
    <source>
        <dbReference type="SAM" id="Phobius"/>
    </source>
</evidence>
<name>A0A517X0A0_9PLAN</name>
<evidence type="ECO:0000256" key="2">
    <source>
        <dbReference type="ARBA" id="ARBA00022676"/>
    </source>
</evidence>
<gene>
    <name evidence="6" type="ORF">V202x_43250</name>
</gene>
<keyword evidence="2 6" id="KW-0328">Glycosyltransferase</keyword>
<dbReference type="AlphaFoldDB" id="A0A517X0A0"/>
<dbReference type="InterPro" id="IPR029044">
    <property type="entry name" value="Nucleotide-diphossugar_trans"/>
</dbReference>
<evidence type="ECO:0000256" key="3">
    <source>
        <dbReference type="ARBA" id="ARBA00022679"/>
    </source>
</evidence>
<evidence type="ECO:0000259" key="5">
    <source>
        <dbReference type="Pfam" id="PF00535"/>
    </source>
</evidence>
<evidence type="ECO:0000313" key="7">
    <source>
        <dbReference type="Proteomes" id="UP000318384"/>
    </source>
</evidence>
<organism evidence="6 7">
    <name type="scientific">Gimesia aquarii</name>
    <dbReference type="NCBI Taxonomy" id="2527964"/>
    <lineage>
        <taxon>Bacteria</taxon>
        <taxon>Pseudomonadati</taxon>
        <taxon>Planctomycetota</taxon>
        <taxon>Planctomycetia</taxon>
        <taxon>Planctomycetales</taxon>
        <taxon>Planctomycetaceae</taxon>
        <taxon>Gimesia</taxon>
    </lineage>
</organism>
<feature type="transmembrane region" description="Helical" evidence="4">
    <location>
        <begin position="327"/>
        <end position="349"/>
    </location>
</feature>
<keyword evidence="7" id="KW-1185">Reference proteome</keyword>
<evidence type="ECO:0000256" key="1">
    <source>
        <dbReference type="ARBA" id="ARBA00006739"/>
    </source>
</evidence>
<dbReference type="PANTHER" id="PTHR43630">
    <property type="entry name" value="POLY-BETA-1,6-N-ACETYL-D-GLUCOSAMINE SYNTHASE"/>
    <property type="match status" value="1"/>
</dbReference>
<dbReference type="EC" id="2.4.1.-" evidence="6"/>
<proteinExistence type="inferred from homology"/>
<dbReference type="CDD" id="cd06439">
    <property type="entry name" value="CESA_like_1"/>
    <property type="match status" value="1"/>
</dbReference>
<dbReference type="GO" id="GO:0016757">
    <property type="term" value="F:glycosyltransferase activity"/>
    <property type="evidence" value="ECO:0007669"/>
    <property type="project" value="UniProtKB-KW"/>
</dbReference>
<dbReference type="Proteomes" id="UP000318384">
    <property type="component" value="Chromosome"/>
</dbReference>
<keyword evidence="4" id="KW-0812">Transmembrane</keyword>
<dbReference type="PANTHER" id="PTHR43630:SF1">
    <property type="entry name" value="POLY-BETA-1,6-N-ACETYL-D-GLUCOSAMINE SYNTHASE"/>
    <property type="match status" value="1"/>
</dbReference>
<feature type="transmembrane region" description="Helical" evidence="4">
    <location>
        <begin position="302"/>
        <end position="321"/>
    </location>
</feature>
<dbReference type="Pfam" id="PF00535">
    <property type="entry name" value="Glycos_transf_2"/>
    <property type="match status" value="1"/>
</dbReference>
<dbReference type="EMBL" id="CP037422">
    <property type="protein sequence ID" value="QDU10911.1"/>
    <property type="molecule type" value="Genomic_DNA"/>
</dbReference>
<dbReference type="SUPFAM" id="SSF53448">
    <property type="entry name" value="Nucleotide-diphospho-sugar transferases"/>
    <property type="match status" value="1"/>
</dbReference>
<feature type="transmembrane region" description="Helical" evidence="4">
    <location>
        <begin position="356"/>
        <end position="375"/>
    </location>
</feature>
<dbReference type="OrthoDB" id="9766299at2"/>
<dbReference type="RefSeq" id="WP_145178779.1">
    <property type="nucleotide sequence ID" value="NZ_CP037422.1"/>
</dbReference>
<comment type="similarity">
    <text evidence="1">Belongs to the glycosyltransferase 2 family.</text>
</comment>
<dbReference type="Gene3D" id="3.90.550.10">
    <property type="entry name" value="Spore Coat Polysaccharide Biosynthesis Protein SpsA, Chain A"/>
    <property type="match status" value="1"/>
</dbReference>
<reference evidence="6 7" key="1">
    <citation type="submission" date="2019-03" db="EMBL/GenBank/DDBJ databases">
        <title>Deep-cultivation of Planctomycetes and their phenomic and genomic characterization uncovers novel biology.</title>
        <authorList>
            <person name="Wiegand S."/>
            <person name="Jogler M."/>
            <person name="Boedeker C."/>
            <person name="Pinto D."/>
            <person name="Vollmers J."/>
            <person name="Rivas-Marin E."/>
            <person name="Kohn T."/>
            <person name="Peeters S.H."/>
            <person name="Heuer A."/>
            <person name="Rast P."/>
            <person name="Oberbeckmann S."/>
            <person name="Bunk B."/>
            <person name="Jeske O."/>
            <person name="Meyerdierks A."/>
            <person name="Storesund J.E."/>
            <person name="Kallscheuer N."/>
            <person name="Luecker S."/>
            <person name="Lage O.M."/>
            <person name="Pohl T."/>
            <person name="Merkel B.J."/>
            <person name="Hornburger P."/>
            <person name="Mueller R.-W."/>
            <person name="Bruemmer F."/>
            <person name="Labrenz M."/>
            <person name="Spormann A.M."/>
            <person name="Op den Camp H."/>
            <person name="Overmann J."/>
            <person name="Amann R."/>
            <person name="Jetten M.S.M."/>
            <person name="Mascher T."/>
            <person name="Medema M.H."/>
            <person name="Devos D.P."/>
            <person name="Kaster A.-K."/>
            <person name="Ovreas L."/>
            <person name="Rohde M."/>
            <person name="Galperin M.Y."/>
            <person name="Jogler C."/>
        </authorList>
    </citation>
    <scope>NUCLEOTIDE SEQUENCE [LARGE SCALE GENOMIC DNA]</scope>
    <source>
        <strain evidence="6 7">V202</strain>
    </source>
</reference>
<keyword evidence="3 6" id="KW-0808">Transferase</keyword>
<feature type="domain" description="Glycosyltransferase 2-like" evidence="5">
    <location>
        <begin position="59"/>
        <end position="196"/>
    </location>
</feature>
<dbReference type="InterPro" id="IPR001173">
    <property type="entry name" value="Glyco_trans_2-like"/>
</dbReference>
<keyword evidence="4" id="KW-0472">Membrane</keyword>
<protein>
    <submittedName>
        <fullName evidence="6">Beta-monoglucosyldiacylglycerol synthase</fullName>
        <ecNumber evidence="6">2.4.1.-</ecNumber>
    </submittedName>
</protein>
<sequence>MMIFFMEFLFWTSLSLIVYSYVGYPLIVWFLSRRRRQNNLNQSIEEKKTIDANSLPSVTVIIAAYREESVILERLNNLAKIDYPSDKFEVLIGCDGNLDLTGELVSTYDDDRIRLIQFEKRRGKASVLNDCVPEAKGEIIVFSDANTKMDPQCIKQLVKHFQDEDTGCVCGQLILEDAVAGNNVDGIYWKYENFLKQCETQLGAVLGVNGALYALRKELYRPIPPELINDDFLIGMRVHLAGQRVIYEKSAFATEETAPSVQAEFQRRVRIGTGGFQCLKHLKGLLHPRYGYVAFAFWSHKVLRWFCPVFMLIALLTNIYLFNYEFYQSTLILQELFYLSALIGIHFVIRGRHSKIFRIPGMFVQMNFALAIGLFRCLFIRQNGTWERTEREQSTPLPIEELNQREAGLDPIETESSHTALIQTTKS</sequence>
<feature type="transmembrane region" description="Helical" evidence="4">
    <location>
        <begin position="12"/>
        <end position="31"/>
    </location>
</feature>